<evidence type="ECO:0000256" key="4">
    <source>
        <dbReference type="SAM" id="MobiDB-lite"/>
    </source>
</evidence>
<evidence type="ECO:0000256" key="2">
    <source>
        <dbReference type="ARBA" id="ARBA00022737"/>
    </source>
</evidence>
<keyword evidence="2" id="KW-0677">Repeat</keyword>
<name>A0A6U0UNZ0_9STRA</name>
<dbReference type="Pfam" id="PF00400">
    <property type="entry name" value="WD40"/>
    <property type="match status" value="1"/>
</dbReference>
<proteinExistence type="predicted"/>
<evidence type="ECO:0000256" key="1">
    <source>
        <dbReference type="ARBA" id="ARBA00022574"/>
    </source>
</evidence>
<feature type="repeat" description="WD" evidence="3">
    <location>
        <begin position="476"/>
        <end position="515"/>
    </location>
</feature>
<protein>
    <submittedName>
        <fullName evidence="5">Uncharacterized protein</fullName>
    </submittedName>
</protein>
<evidence type="ECO:0000313" key="6">
    <source>
        <dbReference type="EMBL" id="CAD8258334.1"/>
    </source>
</evidence>
<dbReference type="PANTHER" id="PTHR22847:SF637">
    <property type="entry name" value="WD REPEAT DOMAIN 5B"/>
    <property type="match status" value="1"/>
</dbReference>
<feature type="region of interest" description="Disordered" evidence="4">
    <location>
        <begin position="201"/>
        <end position="235"/>
    </location>
</feature>
<evidence type="ECO:0000313" key="5">
    <source>
        <dbReference type="EMBL" id="CAD8258333.1"/>
    </source>
</evidence>
<dbReference type="EMBL" id="HBEA01010221">
    <property type="protein sequence ID" value="CAD8258334.1"/>
    <property type="molecule type" value="Transcribed_RNA"/>
</dbReference>
<dbReference type="PROSITE" id="PS50294">
    <property type="entry name" value="WD_REPEATS_REGION"/>
    <property type="match status" value="1"/>
</dbReference>
<sequence>MAPGQELSDEMATALPASVLKGLQMPPSSTWSCIKRFRVPSRRGQKAYLPEAVAFCVRSMIEVPQRSWDQTGKPLVCGFGGGNGHVHASDGPEYTYHLTLSKDNDALASVHRRGVSVFRRDPAGHWVEQEKLLLDMSGWAGPGREAARQGDSSKGTIPHRLEWVGPGSSRLAMISHSIRGGLQPAVVTNKGSRISLWSVPPDSATRRRKRKREGDRITVFNPDRPNSGGMNPFWQIPQRSPPATLSVIPGPATDADENNLDSYVAICGYRDGMIRMWSLDSRKPSTSCLFRWSLLDSPCRPLDAGVRLFDSRSRRFVTQEIPVKGASLTRVTGENGAERLVLVILLRFSRQLRRSDAGGMFYMAEPEPTRMHNTRTTEQGVIWALDLGPNADAMDVEPSEEGKDEAKVVSMKLSEFCISSIRRMTCLHDSFGKTMQLAGVDRSNHAQKPWVVSAGEGPTRNLLVHNVVTGALLHELKGHTNTVHTLSIEGQWLASGSKDGTVRLWRWQLGECVRVLYAGEHRFPFFAHHPSSADELHEADSTSRALLQMSLAYRPPTIIAAVVGKEGDWVAGGGHELCVSGKTVIRVWSGNKRRRYE</sequence>
<gene>
    <name evidence="5" type="ORF">PPYR1160_LOCUS7834</name>
    <name evidence="6" type="ORF">PPYR1160_LOCUS7835</name>
</gene>
<dbReference type="AlphaFoldDB" id="A0A6U0UNZ0"/>
<evidence type="ECO:0000256" key="3">
    <source>
        <dbReference type="PROSITE-ProRule" id="PRU00221"/>
    </source>
</evidence>
<reference evidence="5" key="1">
    <citation type="submission" date="2021-01" db="EMBL/GenBank/DDBJ databases">
        <authorList>
            <person name="Corre E."/>
            <person name="Pelletier E."/>
            <person name="Niang G."/>
            <person name="Scheremetjew M."/>
            <person name="Finn R."/>
            <person name="Kale V."/>
            <person name="Holt S."/>
            <person name="Cochrane G."/>
            <person name="Meng A."/>
            <person name="Brown T."/>
            <person name="Cohen L."/>
        </authorList>
    </citation>
    <scope>NUCLEOTIDE SEQUENCE</scope>
    <source>
        <strain evidence="5">CCMP2078</strain>
    </source>
</reference>
<accession>A0A6U0UNZ0</accession>
<dbReference type="SMART" id="SM00320">
    <property type="entry name" value="WD40"/>
    <property type="match status" value="2"/>
</dbReference>
<organism evidence="5">
    <name type="scientific">Pinguiococcus pyrenoidosus</name>
    <dbReference type="NCBI Taxonomy" id="172671"/>
    <lineage>
        <taxon>Eukaryota</taxon>
        <taxon>Sar</taxon>
        <taxon>Stramenopiles</taxon>
        <taxon>Ochrophyta</taxon>
        <taxon>Pinguiophyceae</taxon>
        <taxon>Pinguiochrysidales</taxon>
        <taxon>Pinguiochrysidaceae</taxon>
        <taxon>Pinguiococcus</taxon>
    </lineage>
</organism>
<dbReference type="InterPro" id="IPR011047">
    <property type="entry name" value="Quinoprotein_ADH-like_sf"/>
</dbReference>
<dbReference type="GO" id="GO:1990234">
    <property type="term" value="C:transferase complex"/>
    <property type="evidence" value="ECO:0007669"/>
    <property type="project" value="UniProtKB-ARBA"/>
</dbReference>
<dbReference type="SUPFAM" id="SSF50998">
    <property type="entry name" value="Quinoprotein alcohol dehydrogenase-like"/>
    <property type="match status" value="1"/>
</dbReference>
<dbReference type="InterPro" id="IPR015943">
    <property type="entry name" value="WD40/YVTN_repeat-like_dom_sf"/>
</dbReference>
<dbReference type="PANTHER" id="PTHR22847">
    <property type="entry name" value="WD40 REPEAT PROTEIN"/>
    <property type="match status" value="1"/>
</dbReference>
<keyword evidence="1 3" id="KW-0853">WD repeat</keyword>
<dbReference type="EMBL" id="HBEA01010220">
    <property type="protein sequence ID" value="CAD8258333.1"/>
    <property type="molecule type" value="Transcribed_RNA"/>
</dbReference>
<dbReference type="PROSITE" id="PS50082">
    <property type="entry name" value="WD_REPEATS_2"/>
    <property type="match status" value="1"/>
</dbReference>
<dbReference type="Gene3D" id="2.130.10.10">
    <property type="entry name" value="YVTN repeat-like/Quinoprotein amine dehydrogenase"/>
    <property type="match status" value="1"/>
</dbReference>
<dbReference type="InterPro" id="IPR001680">
    <property type="entry name" value="WD40_rpt"/>
</dbReference>